<dbReference type="PROSITE" id="PS51077">
    <property type="entry name" value="HTH_ICLR"/>
    <property type="match status" value="1"/>
</dbReference>
<feature type="compositionally biased region" description="Low complexity" evidence="4">
    <location>
        <begin position="1"/>
        <end position="13"/>
    </location>
</feature>
<dbReference type="Gene3D" id="1.10.10.10">
    <property type="entry name" value="Winged helix-like DNA-binding domain superfamily/Winged helix DNA-binding domain"/>
    <property type="match status" value="1"/>
</dbReference>
<dbReference type="PANTHER" id="PTHR30136">
    <property type="entry name" value="HELIX-TURN-HELIX TRANSCRIPTIONAL REGULATOR, ICLR FAMILY"/>
    <property type="match status" value="1"/>
</dbReference>
<feature type="region of interest" description="Disordered" evidence="4">
    <location>
        <begin position="1"/>
        <end position="23"/>
    </location>
</feature>
<evidence type="ECO:0000256" key="4">
    <source>
        <dbReference type="SAM" id="MobiDB-lite"/>
    </source>
</evidence>
<dbReference type="EMBL" id="QPJK01000020">
    <property type="protein sequence ID" value="RCW63196.1"/>
    <property type="molecule type" value="Genomic_DNA"/>
</dbReference>
<dbReference type="RefSeq" id="WP_114472715.1">
    <property type="nucleotide sequence ID" value="NZ_QPJK01000020.1"/>
</dbReference>
<evidence type="ECO:0000259" key="6">
    <source>
        <dbReference type="PROSITE" id="PS51078"/>
    </source>
</evidence>
<dbReference type="PROSITE" id="PS51078">
    <property type="entry name" value="ICLR_ED"/>
    <property type="match status" value="1"/>
</dbReference>
<dbReference type="SMART" id="SM00346">
    <property type="entry name" value="HTH_ICLR"/>
    <property type="match status" value="1"/>
</dbReference>
<dbReference type="InterPro" id="IPR029016">
    <property type="entry name" value="GAF-like_dom_sf"/>
</dbReference>
<dbReference type="GO" id="GO:0003700">
    <property type="term" value="F:DNA-binding transcription factor activity"/>
    <property type="evidence" value="ECO:0007669"/>
    <property type="project" value="TreeGrafter"/>
</dbReference>
<sequence>MKDESTTTSAADAAYEETTPESAGAAERSLRLLDVLAAAGKPMLVDDLAQQLRLPKSTTQRLCSNLAASGFAMRDIEPQAYVVGPAFRDLAESTLRFGPLRSQRHKVLKDLSEQLGETCNFTTLDGAEVIYLDRVEFKRPLRLTIDIGSHVPLHCTSSGKLLLAHMPEPDREALIAQMHLAPMTLNTIVERDTLIAQCQRIREQGYACDNQEFVAGLISIAVPVHDARQQVRATVSVHAPVERLAMDQAIARLPMLRAAASAMVGLI</sequence>
<dbReference type="InterPro" id="IPR050707">
    <property type="entry name" value="HTH_MetabolicPath_Reg"/>
</dbReference>
<keyword evidence="1" id="KW-0805">Transcription regulation</keyword>
<dbReference type="Pfam" id="PF09339">
    <property type="entry name" value="HTH_IclR"/>
    <property type="match status" value="1"/>
</dbReference>
<evidence type="ECO:0000313" key="8">
    <source>
        <dbReference type="Proteomes" id="UP000252884"/>
    </source>
</evidence>
<organism evidence="7 8">
    <name type="scientific">Pseudorhodoferax soli</name>
    <dbReference type="NCBI Taxonomy" id="545864"/>
    <lineage>
        <taxon>Bacteria</taxon>
        <taxon>Pseudomonadati</taxon>
        <taxon>Pseudomonadota</taxon>
        <taxon>Betaproteobacteria</taxon>
        <taxon>Burkholderiales</taxon>
        <taxon>Comamonadaceae</taxon>
    </lineage>
</organism>
<evidence type="ECO:0000256" key="2">
    <source>
        <dbReference type="ARBA" id="ARBA00023125"/>
    </source>
</evidence>
<dbReference type="Gene3D" id="3.30.450.40">
    <property type="match status" value="1"/>
</dbReference>
<accession>A0A368X7M5</accession>
<name>A0A368X7M5_9BURK</name>
<evidence type="ECO:0000259" key="5">
    <source>
        <dbReference type="PROSITE" id="PS51077"/>
    </source>
</evidence>
<dbReference type="PANTHER" id="PTHR30136:SF24">
    <property type="entry name" value="HTH-TYPE TRANSCRIPTIONAL REPRESSOR ALLR"/>
    <property type="match status" value="1"/>
</dbReference>
<comment type="caution">
    <text evidence="7">The sequence shown here is derived from an EMBL/GenBank/DDBJ whole genome shotgun (WGS) entry which is preliminary data.</text>
</comment>
<dbReference type="Pfam" id="PF01614">
    <property type="entry name" value="IclR_C"/>
    <property type="match status" value="1"/>
</dbReference>
<dbReference type="InterPro" id="IPR005471">
    <property type="entry name" value="Tscrpt_reg_IclR_N"/>
</dbReference>
<keyword evidence="8" id="KW-1185">Reference proteome</keyword>
<evidence type="ECO:0000256" key="1">
    <source>
        <dbReference type="ARBA" id="ARBA00023015"/>
    </source>
</evidence>
<proteinExistence type="predicted"/>
<dbReference type="InterPro" id="IPR036388">
    <property type="entry name" value="WH-like_DNA-bd_sf"/>
</dbReference>
<keyword evidence="3" id="KW-0804">Transcription</keyword>
<feature type="domain" description="IclR-ED" evidence="6">
    <location>
        <begin position="86"/>
        <end position="267"/>
    </location>
</feature>
<dbReference type="Proteomes" id="UP000252884">
    <property type="component" value="Unassembled WGS sequence"/>
</dbReference>
<feature type="domain" description="HTH iclR-type" evidence="5">
    <location>
        <begin position="23"/>
        <end position="85"/>
    </location>
</feature>
<gene>
    <name evidence="7" type="ORF">DES41_12020</name>
</gene>
<protein>
    <submittedName>
        <fullName evidence="7">IclR family transcriptional regulator</fullName>
    </submittedName>
</protein>
<dbReference type="OrthoDB" id="13103at2"/>
<dbReference type="AlphaFoldDB" id="A0A368X7M5"/>
<dbReference type="GO" id="GO:0003677">
    <property type="term" value="F:DNA binding"/>
    <property type="evidence" value="ECO:0007669"/>
    <property type="project" value="UniProtKB-KW"/>
</dbReference>
<dbReference type="GO" id="GO:0045892">
    <property type="term" value="P:negative regulation of DNA-templated transcription"/>
    <property type="evidence" value="ECO:0007669"/>
    <property type="project" value="TreeGrafter"/>
</dbReference>
<keyword evidence="2" id="KW-0238">DNA-binding</keyword>
<reference evidence="7 8" key="1">
    <citation type="submission" date="2018-07" db="EMBL/GenBank/DDBJ databases">
        <title>Genomic Encyclopedia of Type Strains, Phase IV (KMG-IV): sequencing the most valuable type-strain genomes for metagenomic binning, comparative biology and taxonomic classification.</title>
        <authorList>
            <person name="Goeker M."/>
        </authorList>
    </citation>
    <scope>NUCLEOTIDE SEQUENCE [LARGE SCALE GENOMIC DNA]</scope>
    <source>
        <strain evidence="7 8">DSM 21634</strain>
    </source>
</reference>
<dbReference type="SUPFAM" id="SSF46785">
    <property type="entry name" value="Winged helix' DNA-binding domain"/>
    <property type="match status" value="1"/>
</dbReference>
<evidence type="ECO:0000256" key="3">
    <source>
        <dbReference type="ARBA" id="ARBA00023163"/>
    </source>
</evidence>
<dbReference type="InterPro" id="IPR014757">
    <property type="entry name" value="Tscrpt_reg_IclR_C"/>
</dbReference>
<dbReference type="SUPFAM" id="SSF55781">
    <property type="entry name" value="GAF domain-like"/>
    <property type="match status" value="1"/>
</dbReference>
<evidence type="ECO:0000313" key="7">
    <source>
        <dbReference type="EMBL" id="RCW63196.1"/>
    </source>
</evidence>
<dbReference type="InterPro" id="IPR036390">
    <property type="entry name" value="WH_DNA-bd_sf"/>
</dbReference>